<dbReference type="GeneID" id="37025000"/>
<feature type="compositionally biased region" description="Basic and acidic residues" evidence="1">
    <location>
        <begin position="1"/>
        <end position="10"/>
    </location>
</feature>
<keyword evidence="3" id="KW-1185">Reference proteome</keyword>
<dbReference type="AlphaFoldDB" id="A0A316UVJ1"/>
<evidence type="ECO:0000313" key="3">
    <source>
        <dbReference type="Proteomes" id="UP000245884"/>
    </source>
</evidence>
<evidence type="ECO:0000256" key="1">
    <source>
        <dbReference type="SAM" id="MobiDB-lite"/>
    </source>
</evidence>
<evidence type="ECO:0000313" key="2">
    <source>
        <dbReference type="EMBL" id="PWN29317.1"/>
    </source>
</evidence>
<name>A0A316UVJ1_9BASI</name>
<dbReference type="RefSeq" id="XP_025363929.1">
    <property type="nucleotide sequence ID" value="XM_025503177.1"/>
</dbReference>
<dbReference type="Proteomes" id="UP000245884">
    <property type="component" value="Unassembled WGS sequence"/>
</dbReference>
<protein>
    <submittedName>
        <fullName evidence="2">Uncharacterized protein</fullName>
    </submittedName>
</protein>
<dbReference type="EMBL" id="KZ819663">
    <property type="protein sequence ID" value="PWN29317.1"/>
    <property type="molecule type" value="Genomic_DNA"/>
</dbReference>
<reference evidence="2 3" key="1">
    <citation type="journal article" date="2018" name="Mol. Biol. Evol.">
        <title>Broad Genomic Sampling Reveals a Smut Pathogenic Ancestry of the Fungal Clade Ustilaginomycotina.</title>
        <authorList>
            <person name="Kijpornyongpan T."/>
            <person name="Mondo S.J."/>
            <person name="Barry K."/>
            <person name="Sandor L."/>
            <person name="Lee J."/>
            <person name="Lipzen A."/>
            <person name="Pangilinan J."/>
            <person name="LaButti K."/>
            <person name="Hainaut M."/>
            <person name="Henrissat B."/>
            <person name="Grigoriev I.V."/>
            <person name="Spatafora J.W."/>
            <person name="Aime M.C."/>
        </authorList>
    </citation>
    <scope>NUCLEOTIDE SEQUENCE [LARGE SCALE GENOMIC DNA]</scope>
    <source>
        <strain evidence="2 3">MCA 5214</strain>
    </source>
</reference>
<feature type="compositionally biased region" description="Low complexity" evidence="1">
    <location>
        <begin position="11"/>
        <end position="27"/>
    </location>
</feature>
<sequence length="249" mass="26965">MRHSPHDARGQRGSFSGAAASSSPSTRLAGMTRIPSSTHLPIKTELHPLSSLVNPSPARADQPGLTCPRPTHLALLSLLGLFTSYTLGYSHVAERRLIRHSLPHCSPRPSRRLRVVPLWRGREWMEGLVASLTIFALSIHTTSTSSWPAKLRPRAWDIAVRLPALPLASSSLAAVPILSAMQLQLIVNEAGRADATYADLCILARRCVRLEMVVRGEQVVQSGIETALERTISMRQLAAGGGYDAPALP</sequence>
<feature type="region of interest" description="Disordered" evidence="1">
    <location>
        <begin position="1"/>
        <end position="33"/>
    </location>
</feature>
<accession>A0A316UVJ1</accession>
<organism evidence="2 3">
    <name type="scientific">Jaminaea rosea</name>
    <dbReference type="NCBI Taxonomy" id="1569628"/>
    <lineage>
        <taxon>Eukaryota</taxon>
        <taxon>Fungi</taxon>
        <taxon>Dikarya</taxon>
        <taxon>Basidiomycota</taxon>
        <taxon>Ustilaginomycotina</taxon>
        <taxon>Exobasidiomycetes</taxon>
        <taxon>Microstromatales</taxon>
        <taxon>Microstromatales incertae sedis</taxon>
        <taxon>Jaminaea</taxon>
    </lineage>
</organism>
<proteinExistence type="predicted"/>
<gene>
    <name evidence="2" type="ORF">BDZ90DRAFT_105447</name>
</gene>